<evidence type="ECO:0000313" key="3">
    <source>
        <dbReference type="Proteomes" id="UP000504630"/>
    </source>
</evidence>
<dbReference type="GO" id="GO:0003676">
    <property type="term" value="F:nucleic acid binding"/>
    <property type="evidence" value="ECO:0007669"/>
    <property type="project" value="InterPro"/>
</dbReference>
<evidence type="ECO:0000256" key="1">
    <source>
        <dbReference type="SAM" id="MobiDB-lite"/>
    </source>
</evidence>
<dbReference type="InterPro" id="IPR036397">
    <property type="entry name" value="RNaseH_sf"/>
</dbReference>
<feature type="domain" description="Integrase catalytic" evidence="2">
    <location>
        <begin position="379"/>
        <end position="494"/>
    </location>
</feature>
<gene>
    <name evidence="4" type="primary">LOC115009158</name>
</gene>
<keyword evidence="3" id="KW-1185">Reference proteome</keyword>
<dbReference type="PANTHER" id="PTHR15503:SF22">
    <property type="entry name" value="TRANSPOSON TY3-I GAG POLYPROTEIN"/>
    <property type="match status" value="1"/>
</dbReference>
<name>A0A6J2PRK8_COTGO</name>
<dbReference type="OrthoDB" id="8955945at2759"/>
<organism evidence="3 4">
    <name type="scientific">Cottoperca gobio</name>
    <name type="common">Frogmouth</name>
    <name type="synonym">Aphritis gobio</name>
    <dbReference type="NCBI Taxonomy" id="56716"/>
    <lineage>
        <taxon>Eukaryota</taxon>
        <taxon>Metazoa</taxon>
        <taxon>Chordata</taxon>
        <taxon>Craniata</taxon>
        <taxon>Vertebrata</taxon>
        <taxon>Euteleostomi</taxon>
        <taxon>Actinopterygii</taxon>
        <taxon>Neopterygii</taxon>
        <taxon>Teleostei</taxon>
        <taxon>Neoteleostei</taxon>
        <taxon>Acanthomorphata</taxon>
        <taxon>Eupercaria</taxon>
        <taxon>Perciformes</taxon>
        <taxon>Notothenioidei</taxon>
        <taxon>Bovichtidae</taxon>
        <taxon>Cottoperca</taxon>
    </lineage>
</organism>
<dbReference type="AlphaFoldDB" id="A0A6J2PRK8"/>
<dbReference type="PROSITE" id="PS50994">
    <property type="entry name" value="INTEGRASE"/>
    <property type="match status" value="1"/>
</dbReference>
<dbReference type="RefSeq" id="XP_029288813.1">
    <property type="nucleotide sequence ID" value="XM_029432953.1"/>
</dbReference>
<dbReference type="InParanoid" id="A0A6J2PRK8"/>
<dbReference type="GO" id="GO:0008270">
    <property type="term" value="F:zinc ion binding"/>
    <property type="evidence" value="ECO:0007669"/>
    <property type="project" value="InterPro"/>
</dbReference>
<dbReference type="InterPro" id="IPR001584">
    <property type="entry name" value="Integrase_cat-core"/>
</dbReference>
<dbReference type="Proteomes" id="UP000504630">
    <property type="component" value="Chromosome 6"/>
</dbReference>
<dbReference type="Pfam" id="PF03732">
    <property type="entry name" value="Retrotrans_gag"/>
    <property type="match status" value="1"/>
</dbReference>
<reference evidence="4" key="1">
    <citation type="submission" date="2025-08" db="UniProtKB">
        <authorList>
            <consortium name="RefSeq"/>
        </authorList>
    </citation>
    <scope>IDENTIFICATION</scope>
</reference>
<dbReference type="SUPFAM" id="SSF57756">
    <property type="entry name" value="Retrovirus zinc finger-like domains"/>
    <property type="match status" value="1"/>
</dbReference>
<protein>
    <submittedName>
        <fullName evidence="4">Uncharacterized protein LOC115009158</fullName>
    </submittedName>
</protein>
<dbReference type="GeneID" id="115009158"/>
<dbReference type="SUPFAM" id="SSF53098">
    <property type="entry name" value="Ribonuclease H-like"/>
    <property type="match status" value="1"/>
</dbReference>
<proteinExistence type="predicted"/>
<accession>A0A6J2PRK8</accession>
<dbReference type="InterPro" id="IPR012337">
    <property type="entry name" value="RNaseH-like_sf"/>
</dbReference>
<dbReference type="InterPro" id="IPR032567">
    <property type="entry name" value="RTL1-rel"/>
</dbReference>
<sequence>MDSASGATSASSVTPAPTATGDPFQGLVEEMRRGLLAAVNTMPAPAPAPAPVAHTDRAVRPPPFTGTSSSACRGFLFQCDLILEMEPNRYPTERSKVAFVVSLLQGRALQWAESVWQQSGPITASYAAFVQHFKEVFDAPPGDTSTQVRLLQLRQGRTPILEYTLQFRTLGAESGWNEAALLIVFRQGLEPTLRLHLSGYDDSVGLERFIQLAIRVANRREHCLQDQPLHTVQSRALPTAQFPAPARYPAYQGEEPEPMSVNSLRLTPEERSRRITQGLCLYCGARGHVVVTCPLRPPQARVSAFQEGVFVCKPLLVPVTLTTPSGSFPAKALIDSGSEMLRPVPACCHSTPHCCTPPFLTLRTCSCTYWPARHLHRESRRPAADSASALFDHVFRHFGLPEDVVSDRGPQFISRFWRAFFSRLGVTVSLTSGYHPQTNGQTERKVQEVSRYLRTFCHNHQHSWSQFLPWAEYAQNSLRQATTGLTPFQCILGY</sequence>
<feature type="region of interest" description="Disordered" evidence="1">
    <location>
        <begin position="1"/>
        <end position="24"/>
    </location>
</feature>
<dbReference type="PANTHER" id="PTHR15503">
    <property type="entry name" value="LDOC1 RELATED"/>
    <property type="match status" value="1"/>
</dbReference>
<evidence type="ECO:0000259" key="2">
    <source>
        <dbReference type="PROSITE" id="PS50994"/>
    </source>
</evidence>
<dbReference type="InterPro" id="IPR005162">
    <property type="entry name" value="Retrotrans_gag_dom"/>
</dbReference>
<dbReference type="GO" id="GO:0015074">
    <property type="term" value="P:DNA integration"/>
    <property type="evidence" value="ECO:0007669"/>
    <property type="project" value="InterPro"/>
</dbReference>
<feature type="compositionally biased region" description="Low complexity" evidence="1">
    <location>
        <begin position="1"/>
        <end position="21"/>
    </location>
</feature>
<dbReference type="InterPro" id="IPR036875">
    <property type="entry name" value="Znf_CCHC_sf"/>
</dbReference>
<evidence type="ECO:0000313" key="4">
    <source>
        <dbReference type="RefSeq" id="XP_029288813.1"/>
    </source>
</evidence>
<dbReference type="Gene3D" id="3.30.420.10">
    <property type="entry name" value="Ribonuclease H-like superfamily/Ribonuclease H"/>
    <property type="match status" value="1"/>
</dbReference>
<dbReference type="KEGG" id="cgob:115009158"/>